<sequence length="86" mass="9346">MHRSRGEVPVVVADDPGGLTDVLGGDAMGEIDDWDTLVDHQDDAFHHANVFILKTKICSEGYGKPALSHEIGSVFFTQSCRDLHAP</sequence>
<gene>
    <name evidence="1" type="ORF">DPPLL_23860</name>
</gene>
<dbReference type="Proteomes" id="UP000830055">
    <property type="component" value="Chromosome"/>
</dbReference>
<reference evidence="1 2" key="1">
    <citation type="submission" date="2022-01" db="EMBL/GenBank/DDBJ databases">
        <title>Desulfofustis limnae sp. nov., a novel mesophilic sulfate-reducing bacterium isolated from marsh soil.</title>
        <authorList>
            <person name="Watanabe M."/>
            <person name="Takahashi A."/>
            <person name="Kojima H."/>
            <person name="Fukui M."/>
        </authorList>
    </citation>
    <scope>NUCLEOTIDE SEQUENCE [LARGE SCALE GENOMIC DNA]</scope>
    <source>
        <strain evidence="1 2">PPLL</strain>
    </source>
</reference>
<accession>A0ABN6M554</accession>
<evidence type="ECO:0000313" key="1">
    <source>
        <dbReference type="EMBL" id="BDD88021.1"/>
    </source>
</evidence>
<name>A0ABN6M554_9BACT</name>
<dbReference type="EMBL" id="AP025516">
    <property type="protein sequence ID" value="BDD88021.1"/>
    <property type="molecule type" value="Genomic_DNA"/>
</dbReference>
<keyword evidence="2" id="KW-1185">Reference proteome</keyword>
<proteinExistence type="predicted"/>
<organism evidence="1 2">
    <name type="scientific">Desulfofustis limnaeus</name>
    <dbReference type="NCBI Taxonomy" id="2740163"/>
    <lineage>
        <taxon>Bacteria</taxon>
        <taxon>Pseudomonadati</taxon>
        <taxon>Thermodesulfobacteriota</taxon>
        <taxon>Desulfobulbia</taxon>
        <taxon>Desulfobulbales</taxon>
        <taxon>Desulfocapsaceae</taxon>
        <taxon>Desulfofustis</taxon>
    </lineage>
</organism>
<protein>
    <submittedName>
        <fullName evidence="1">Uncharacterized protein</fullName>
    </submittedName>
</protein>
<evidence type="ECO:0000313" key="2">
    <source>
        <dbReference type="Proteomes" id="UP000830055"/>
    </source>
</evidence>